<protein>
    <submittedName>
        <fullName evidence="2">Putative membrane protein</fullName>
    </submittedName>
</protein>
<name>A0A840WLL9_9RHOB</name>
<accession>A0A840WLL9</accession>
<dbReference type="InterPro" id="IPR018750">
    <property type="entry name" value="DUF2306_membrane"/>
</dbReference>
<organism evidence="2 3">
    <name type="scientific">Rubricella aquisinus</name>
    <dbReference type="NCBI Taxonomy" id="2028108"/>
    <lineage>
        <taxon>Bacteria</taxon>
        <taxon>Pseudomonadati</taxon>
        <taxon>Pseudomonadota</taxon>
        <taxon>Alphaproteobacteria</taxon>
        <taxon>Rhodobacterales</taxon>
        <taxon>Paracoccaceae</taxon>
        <taxon>Rubricella</taxon>
    </lineage>
</organism>
<feature type="transmembrane region" description="Helical" evidence="1">
    <location>
        <begin position="68"/>
        <end position="88"/>
    </location>
</feature>
<evidence type="ECO:0000256" key="1">
    <source>
        <dbReference type="SAM" id="Phobius"/>
    </source>
</evidence>
<proteinExistence type="predicted"/>
<feature type="transmembrane region" description="Helical" evidence="1">
    <location>
        <begin position="42"/>
        <end position="62"/>
    </location>
</feature>
<reference evidence="2 3" key="1">
    <citation type="submission" date="2020-08" db="EMBL/GenBank/DDBJ databases">
        <title>Genomic Encyclopedia of Type Strains, Phase IV (KMG-IV): sequencing the most valuable type-strain genomes for metagenomic binning, comparative biology and taxonomic classification.</title>
        <authorList>
            <person name="Goeker M."/>
        </authorList>
    </citation>
    <scope>NUCLEOTIDE SEQUENCE [LARGE SCALE GENOMIC DNA]</scope>
    <source>
        <strain evidence="2 3">DSM 103377</strain>
    </source>
</reference>
<sequence>MSLEPLLSQSPAVIVHVILMTGVTILTPVMFLLPKGNRHHRLLGKAWAGMMMGGAVSSLFISSDFYDWHFGPIHLLSFAIIFGLPGALREARAGKWRAHRSGMIQMTIGGVVIAGGLALMPTRTMNLVLFGG</sequence>
<keyword evidence="3" id="KW-1185">Reference proteome</keyword>
<dbReference type="EMBL" id="JACIJS010000005">
    <property type="protein sequence ID" value="MBB5515949.1"/>
    <property type="molecule type" value="Genomic_DNA"/>
</dbReference>
<dbReference type="Proteomes" id="UP000553766">
    <property type="component" value="Unassembled WGS sequence"/>
</dbReference>
<feature type="transmembrane region" description="Helical" evidence="1">
    <location>
        <begin position="100"/>
        <end position="120"/>
    </location>
</feature>
<keyword evidence="1" id="KW-0472">Membrane</keyword>
<comment type="caution">
    <text evidence="2">The sequence shown here is derived from an EMBL/GenBank/DDBJ whole genome shotgun (WGS) entry which is preliminary data.</text>
</comment>
<feature type="transmembrane region" description="Helical" evidence="1">
    <location>
        <begin position="12"/>
        <end position="33"/>
    </location>
</feature>
<evidence type="ECO:0000313" key="2">
    <source>
        <dbReference type="EMBL" id="MBB5515949.1"/>
    </source>
</evidence>
<keyword evidence="1" id="KW-0812">Transmembrane</keyword>
<dbReference type="RefSeq" id="WP_184011090.1">
    <property type="nucleotide sequence ID" value="NZ_JACIJS010000005.1"/>
</dbReference>
<dbReference type="AlphaFoldDB" id="A0A840WLL9"/>
<gene>
    <name evidence="2" type="ORF">FHS89_001969</name>
</gene>
<dbReference type="Pfam" id="PF10067">
    <property type="entry name" value="DUF2306"/>
    <property type="match status" value="1"/>
</dbReference>
<keyword evidence="1" id="KW-1133">Transmembrane helix</keyword>
<evidence type="ECO:0000313" key="3">
    <source>
        <dbReference type="Proteomes" id="UP000553766"/>
    </source>
</evidence>